<feature type="compositionally biased region" description="Basic and acidic residues" evidence="3">
    <location>
        <begin position="1374"/>
        <end position="1383"/>
    </location>
</feature>
<dbReference type="EMBL" id="CAUJNA010003438">
    <property type="protein sequence ID" value="CAJ1402020.1"/>
    <property type="molecule type" value="Genomic_DNA"/>
</dbReference>
<sequence length="1394" mass="149946">MGCAHAHALSPGAREPRRREGDPLGLAWATPRRTALHAIKASLEEEAKKGAIWVFRPDASHAAAAAADGAARASPRKLPFCASLGALTEEPRPWQRLWQSCVQELQRDMAEELEVPANAALELMLEGDAALKAQLPELLGASRSKALSSLQRCVELQEALAQIARTMATAIASEHLWPQLRVLMEEQQEDSMFNLALRGFEFKGIFFRVIVDEEDWRTISLEMRLARKLDTRRMLMTVEGLGLRLLASPVLESAAPESTRLLEHAQHFGHFGLGDVQTALPNPRQLLSLEVPLSRALRRCSAKVPMQCVALIFGGERANGQPEVVVAASAAALLEKVVGAFGCGGDQLRLHAEPGLFGCACEVWYLPNSDGAVWEWQSNRFSVLFASLPTRPPVQDDKEHSFRLPERLLAAAQQVAANPGYAQHPHFLRTALRRQKLPARFAGALAEVRLLGQSAQNQAVVEEAAAVDMVARAAKHVVRYIHRVRQGQGFFAFSGEAQPKAPLERTYAVDTAAGLEAPIIAKEAQLLSERLEVALEPPIPPLPEAKEAKSDAELEAQLMFTALEGPERSADTSDACAAMLHLAFWVRLASASAELSFWRDKDSSSVSTACSEEEVLTLSSAWGQRLFTCARRAPDALRRALQHQLRVSNARGDRKGERKASLRIAKPTLRPFFRCRGGLLLEAALEVLTDAALELPSDERLLRLRSPGGVANRLAGAALMPAAASEHYQLKYQAWRAKALLCSVQLNLLADLSTETPEKERDGISSRGLKAVASLLGELGANCPPELLAAFFALRGLICEREGDVDACYLHYLQALAAVDDAWGDPRRPGGRGHPFACFLVWKLGIIAYCRSDAKCVAKFGDYFRSLLLTFGEDVPFTWGPAAMDGLHDENAAKAALSAAKVAGLERWWRRHDVLHFIQDGVLAHCWPKTEDEPCTVSQGITGERQDVWRGTCFASGVNELGQLGLGKNDVPWSGTPVRVVALKEVRVSEVACGESHCVAVDQEGHLHAWGFDEYCQVGGDDRLFVRSPMSSPRPSPMSPRTGLRGCRVVPKPRKLNTSVTFASVACGAQFSLALDTQGQVWSWGSGEGGVLGLGPSSAGSGGAGGARSEPTKVQLQGCKEVACGSYHALAVGFSGKLFAWGRTEGGQLGLPEPVIQQHIEDFQLDDTCVCQPLPVPMPVELQSAAGGDVHSLALDVSGSCWSWGWGEFGQLGLGFSGASYQVGSGGMSSRRPTPTRIDMPASLGKTLLVACGGAFSAALVGQDLSSGGQLLMWGANDVGQCGLPPKQPMDIAAPREVPGLRNIAIRHVGCGTNHAVAIDLQGQAFSWGSSQFGKLGHSDGAPSGPSLVRALARLRLAKAACGLHHSLLVTDVRRRSSKRDSEGTDTSSGASLV</sequence>
<dbReference type="Gene3D" id="2.130.10.30">
    <property type="entry name" value="Regulator of chromosome condensation 1/beta-lactamase-inhibitor protein II"/>
    <property type="match status" value="2"/>
</dbReference>
<dbReference type="PRINTS" id="PR00633">
    <property type="entry name" value="RCCNDNSATION"/>
</dbReference>
<accession>A0AA36N7N8</accession>
<feature type="repeat" description="RCC1" evidence="2">
    <location>
        <begin position="1323"/>
        <end position="1373"/>
    </location>
</feature>
<evidence type="ECO:0000313" key="6">
    <source>
        <dbReference type="Proteomes" id="UP001178507"/>
    </source>
</evidence>
<feature type="domain" description="RCC1-like" evidence="4">
    <location>
        <begin position="951"/>
        <end position="1259"/>
    </location>
</feature>
<feature type="region of interest" description="Disordered" evidence="3">
    <location>
        <begin position="1028"/>
        <end position="1047"/>
    </location>
</feature>
<feature type="repeat" description="RCC1" evidence="2">
    <location>
        <begin position="1079"/>
        <end position="1135"/>
    </location>
</feature>
<feature type="compositionally biased region" description="Polar residues" evidence="3">
    <location>
        <begin position="1385"/>
        <end position="1394"/>
    </location>
</feature>
<evidence type="ECO:0000256" key="2">
    <source>
        <dbReference type="PROSITE-ProRule" id="PRU00235"/>
    </source>
</evidence>
<dbReference type="InterPro" id="IPR009091">
    <property type="entry name" value="RCC1/BLIP-II"/>
</dbReference>
<feature type="repeat" description="RCC1" evidence="2">
    <location>
        <begin position="1199"/>
        <end position="1263"/>
    </location>
</feature>
<feature type="region of interest" description="Disordered" evidence="3">
    <location>
        <begin position="1"/>
        <end position="25"/>
    </location>
</feature>
<dbReference type="PROSITE" id="PS00626">
    <property type="entry name" value="RCC1_2"/>
    <property type="match status" value="3"/>
</dbReference>
<evidence type="ECO:0000313" key="5">
    <source>
        <dbReference type="EMBL" id="CAJ1402020.1"/>
    </source>
</evidence>
<feature type="repeat" description="RCC1" evidence="2">
    <location>
        <begin position="951"/>
        <end position="1004"/>
    </location>
</feature>
<feature type="repeat" description="RCC1" evidence="2">
    <location>
        <begin position="1269"/>
        <end position="1322"/>
    </location>
</feature>
<gene>
    <name evidence="5" type="ORF">EVOR1521_LOCUS25009</name>
</gene>
<dbReference type="InterPro" id="IPR051625">
    <property type="entry name" value="Signaling_Regulatory_Domain"/>
</dbReference>
<reference evidence="5" key="1">
    <citation type="submission" date="2023-08" db="EMBL/GenBank/DDBJ databases">
        <authorList>
            <person name="Chen Y."/>
            <person name="Shah S."/>
            <person name="Dougan E. K."/>
            <person name="Thang M."/>
            <person name="Chan C."/>
        </authorList>
    </citation>
    <scope>NUCLEOTIDE SEQUENCE</scope>
</reference>
<keyword evidence="1" id="KW-0677">Repeat</keyword>
<dbReference type="SUPFAM" id="SSF50985">
    <property type="entry name" value="RCC1/BLIP-II"/>
    <property type="match status" value="2"/>
</dbReference>
<dbReference type="InterPro" id="IPR058923">
    <property type="entry name" value="RCC1-like_dom"/>
</dbReference>
<dbReference type="Pfam" id="PF25390">
    <property type="entry name" value="WD40_RLD"/>
    <property type="match status" value="1"/>
</dbReference>
<feature type="repeat" description="RCC1" evidence="2">
    <location>
        <begin position="1005"/>
        <end position="1078"/>
    </location>
</feature>
<name>A0AA36N7N8_9DINO</name>
<protein>
    <recommendedName>
        <fullName evidence="4">RCC1-like domain-containing protein</fullName>
    </recommendedName>
</protein>
<dbReference type="Pfam" id="PF00415">
    <property type="entry name" value="RCC1"/>
    <property type="match status" value="2"/>
</dbReference>
<dbReference type="PANTHER" id="PTHR22872">
    <property type="entry name" value="BTK-BINDING PROTEIN-RELATED"/>
    <property type="match status" value="1"/>
</dbReference>
<organism evidence="5 6">
    <name type="scientific">Effrenium voratum</name>
    <dbReference type="NCBI Taxonomy" id="2562239"/>
    <lineage>
        <taxon>Eukaryota</taxon>
        <taxon>Sar</taxon>
        <taxon>Alveolata</taxon>
        <taxon>Dinophyceae</taxon>
        <taxon>Suessiales</taxon>
        <taxon>Symbiodiniaceae</taxon>
        <taxon>Effrenium</taxon>
    </lineage>
</organism>
<keyword evidence="6" id="KW-1185">Reference proteome</keyword>
<dbReference type="PROSITE" id="PS50012">
    <property type="entry name" value="RCC1_3"/>
    <property type="match status" value="7"/>
</dbReference>
<dbReference type="InterPro" id="IPR000408">
    <property type="entry name" value="Reg_chr_condens"/>
</dbReference>
<proteinExistence type="predicted"/>
<dbReference type="Proteomes" id="UP001178507">
    <property type="component" value="Unassembled WGS sequence"/>
</dbReference>
<evidence type="ECO:0000256" key="1">
    <source>
        <dbReference type="ARBA" id="ARBA00022737"/>
    </source>
</evidence>
<evidence type="ECO:0000259" key="4">
    <source>
        <dbReference type="Pfam" id="PF25390"/>
    </source>
</evidence>
<feature type="repeat" description="RCC1" evidence="2">
    <location>
        <begin position="1136"/>
        <end position="1198"/>
    </location>
</feature>
<feature type="region of interest" description="Disordered" evidence="3">
    <location>
        <begin position="1374"/>
        <end position="1394"/>
    </location>
</feature>
<evidence type="ECO:0000256" key="3">
    <source>
        <dbReference type="SAM" id="MobiDB-lite"/>
    </source>
</evidence>
<comment type="caution">
    <text evidence="5">The sequence shown here is derived from an EMBL/GenBank/DDBJ whole genome shotgun (WGS) entry which is preliminary data.</text>
</comment>